<evidence type="ECO:0000313" key="3">
    <source>
        <dbReference type="Proteomes" id="UP000223891"/>
    </source>
</evidence>
<evidence type="ECO:0000256" key="1">
    <source>
        <dbReference type="SAM" id="Phobius"/>
    </source>
</evidence>
<gene>
    <name evidence="2" type="ORF">CBB_184</name>
</gene>
<organism evidence="2 3">
    <name type="scientific">Pectobacterium phage vB_PcaM_CBB</name>
    <dbReference type="NCBI Taxonomy" id="2772511"/>
    <lineage>
        <taxon>Viruses</taxon>
        <taxon>Duplodnaviria</taxon>
        <taxon>Heunggongvirae</taxon>
        <taxon>Uroviricota</taxon>
        <taxon>Caudoviricetes</taxon>
        <taxon>Mimasvirus</taxon>
        <taxon>Mimasvirus CBB</taxon>
    </lineage>
</organism>
<name>A0A1L2CUS3_9CAUD</name>
<feature type="transmembrane region" description="Helical" evidence="1">
    <location>
        <begin position="20"/>
        <end position="41"/>
    </location>
</feature>
<keyword evidence="1" id="KW-1133">Transmembrane helix</keyword>
<proteinExistence type="predicted"/>
<keyword evidence="1" id="KW-0812">Transmembrane</keyword>
<reference evidence="3" key="1">
    <citation type="submission" date="2016-01" db="EMBL/GenBank/DDBJ databases">
        <title>Isolation and Characterization of Enterobacteria phage CBB.</title>
        <authorList>
            <person name="Buttimer C.T.H."/>
            <person name="Hendrix H."/>
            <person name="Alexandre H."/>
            <person name="O'Mahony J."/>
            <person name="Lavigne R."/>
            <person name="Coffey A."/>
        </authorList>
    </citation>
    <scope>NUCLEOTIDE SEQUENCE [LARGE SCALE GENOMIC DNA]</scope>
</reference>
<keyword evidence="1" id="KW-0472">Membrane</keyword>
<sequence length="46" mass="5029">MKNIRNHFLGLVMMYKTSFAVNPIITTVGTIVASAFVLSLAKIFGL</sequence>
<dbReference type="EMBL" id="KU574722">
    <property type="protein sequence ID" value="AMM43749.1"/>
    <property type="molecule type" value="Genomic_DNA"/>
</dbReference>
<keyword evidence="3" id="KW-1185">Reference proteome</keyword>
<protein>
    <submittedName>
        <fullName evidence="2">Putative membrane protein</fullName>
    </submittedName>
</protein>
<evidence type="ECO:0000313" key="2">
    <source>
        <dbReference type="EMBL" id="AMM43749.1"/>
    </source>
</evidence>
<accession>A0A1L2CUS3</accession>
<dbReference type="Proteomes" id="UP000223891">
    <property type="component" value="Segment"/>
</dbReference>